<name>I4YJ82_WALMC</name>
<feature type="transmembrane region" description="Helical" evidence="6">
    <location>
        <begin position="12"/>
        <end position="31"/>
    </location>
</feature>
<dbReference type="PANTHER" id="PTHR10057">
    <property type="entry name" value="PERIPHERAL-TYPE BENZODIAZEPINE RECEPTOR"/>
    <property type="match status" value="1"/>
</dbReference>
<sequence length="168" mass="18422">MPPTFIYDLPRNPAIAVGLPIALGSLSGAITKSSVDTWFAGLKKPSGHPPKIAFPLVWTFLYGAMGYAAHLTASHVNTPFIGDAARDNLQLQYIQFGLNMLWTPLFFGAKKPVLGLINITALLGTVIKITKDLRGIDSTAHYLYLPYCAWLAYATYLNAGIIYKNYNK</sequence>
<protein>
    <submittedName>
        <fullName evidence="7">TspO/MBR-related protein</fullName>
    </submittedName>
</protein>
<dbReference type="InParanoid" id="I4YJ82"/>
<dbReference type="OMA" id="WSWLFFG"/>
<keyword evidence="4 6" id="KW-1133">Transmembrane helix</keyword>
<dbReference type="Pfam" id="PF03073">
    <property type="entry name" value="TspO_MBR"/>
    <property type="match status" value="1"/>
</dbReference>
<dbReference type="InterPro" id="IPR004307">
    <property type="entry name" value="TspO_MBR"/>
</dbReference>
<dbReference type="AlphaFoldDB" id="I4YJ82"/>
<dbReference type="PIRSF" id="PIRSF005859">
    <property type="entry name" value="PBR"/>
    <property type="match status" value="1"/>
</dbReference>
<dbReference type="GO" id="GO:0005741">
    <property type="term" value="C:mitochondrial outer membrane"/>
    <property type="evidence" value="ECO:0007669"/>
    <property type="project" value="TreeGrafter"/>
</dbReference>
<reference evidence="7 8" key="1">
    <citation type="journal article" date="2012" name="Fungal Genet. Biol.">
        <title>The genome of the xerotolerant mold Wallemia sebi reveals adaptations to osmotic stress and suggests cryptic sexual reproduction.</title>
        <authorList>
            <person name="Padamsee M."/>
            <person name="Kumar T.K.A."/>
            <person name="Riley R."/>
            <person name="Binder M."/>
            <person name="Boyd A."/>
            <person name="Calvo A.M."/>
            <person name="Furukawa K."/>
            <person name="Hesse C."/>
            <person name="Hohmann S."/>
            <person name="James T.Y."/>
            <person name="LaButti K."/>
            <person name="Lapidus A."/>
            <person name="Lindquist E."/>
            <person name="Lucas S."/>
            <person name="Miller K."/>
            <person name="Shantappa S."/>
            <person name="Grigoriev I.V."/>
            <person name="Hibbett D.S."/>
            <person name="McLaughlin D.J."/>
            <person name="Spatafora J.W."/>
            <person name="Aime M.C."/>
        </authorList>
    </citation>
    <scope>NUCLEOTIDE SEQUENCE [LARGE SCALE GENOMIC DNA]</scope>
    <source>
        <strain evidence="8">ATCC MYA-4683 / CBS 633.66</strain>
    </source>
</reference>
<evidence type="ECO:0000256" key="6">
    <source>
        <dbReference type="SAM" id="Phobius"/>
    </source>
</evidence>
<dbReference type="FunFam" id="1.20.1260.100:FF:000001">
    <property type="entry name" value="translocator protein 2"/>
    <property type="match status" value="1"/>
</dbReference>
<gene>
    <name evidence="7" type="ORF">WALSEDRAFT_30797</name>
</gene>
<dbReference type="PANTHER" id="PTHR10057:SF0">
    <property type="entry name" value="TRANSLOCATOR PROTEIN"/>
    <property type="match status" value="1"/>
</dbReference>
<organism evidence="7 8">
    <name type="scientific">Wallemia mellicola (strain ATCC MYA-4683 / CBS 633.66)</name>
    <name type="common">Wallemia sebi (CBS 633.66)</name>
    <dbReference type="NCBI Taxonomy" id="671144"/>
    <lineage>
        <taxon>Eukaryota</taxon>
        <taxon>Fungi</taxon>
        <taxon>Dikarya</taxon>
        <taxon>Basidiomycota</taxon>
        <taxon>Wallemiomycotina</taxon>
        <taxon>Wallemiomycetes</taxon>
        <taxon>Wallemiales</taxon>
        <taxon>Wallemiaceae</taxon>
        <taxon>Wallemia</taxon>
    </lineage>
</organism>
<evidence type="ECO:0000256" key="2">
    <source>
        <dbReference type="ARBA" id="ARBA00007524"/>
    </source>
</evidence>
<dbReference type="CDD" id="cd15904">
    <property type="entry name" value="TSPO_MBR"/>
    <property type="match status" value="1"/>
</dbReference>
<dbReference type="FunCoup" id="I4YJ82">
    <property type="interactions" value="15"/>
</dbReference>
<keyword evidence="8" id="KW-1185">Reference proteome</keyword>
<dbReference type="GeneID" id="18471185"/>
<comment type="subcellular location">
    <subcellularLocation>
        <location evidence="1">Membrane</location>
        <topology evidence="1">Multi-pass membrane protein</topology>
    </subcellularLocation>
</comment>
<dbReference type="KEGG" id="wse:WALSEDRAFT_30797"/>
<evidence type="ECO:0000313" key="8">
    <source>
        <dbReference type="Proteomes" id="UP000005242"/>
    </source>
</evidence>
<dbReference type="HOGENOM" id="CLU_091805_0_1_1"/>
<evidence type="ECO:0000256" key="3">
    <source>
        <dbReference type="ARBA" id="ARBA00022692"/>
    </source>
</evidence>
<feature type="transmembrane region" description="Helical" evidence="6">
    <location>
        <begin position="52"/>
        <end position="70"/>
    </location>
</feature>
<dbReference type="Proteomes" id="UP000005242">
    <property type="component" value="Unassembled WGS sequence"/>
</dbReference>
<dbReference type="GO" id="GO:0033013">
    <property type="term" value="P:tetrapyrrole metabolic process"/>
    <property type="evidence" value="ECO:0007669"/>
    <property type="project" value="UniProtKB-ARBA"/>
</dbReference>
<evidence type="ECO:0000256" key="1">
    <source>
        <dbReference type="ARBA" id="ARBA00004141"/>
    </source>
</evidence>
<keyword evidence="5 6" id="KW-0472">Membrane</keyword>
<evidence type="ECO:0000256" key="5">
    <source>
        <dbReference type="ARBA" id="ARBA00023136"/>
    </source>
</evidence>
<dbReference type="eggNOG" id="KOG3797">
    <property type="taxonomic scope" value="Eukaryota"/>
</dbReference>
<accession>I4YJ82</accession>
<feature type="transmembrane region" description="Helical" evidence="6">
    <location>
        <begin position="142"/>
        <end position="163"/>
    </location>
</feature>
<dbReference type="RefSeq" id="XP_006955857.1">
    <property type="nucleotide sequence ID" value="XM_006955795.1"/>
</dbReference>
<keyword evidence="3 6" id="KW-0812">Transmembrane</keyword>
<evidence type="ECO:0000256" key="4">
    <source>
        <dbReference type="ARBA" id="ARBA00022989"/>
    </source>
</evidence>
<dbReference type="STRING" id="671144.I4YJ82"/>
<dbReference type="EMBL" id="JH668223">
    <property type="protein sequence ID" value="EIM24024.1"/>
    <property type="molecule type" value="Genomic_DNA"/>
</dbReference>
<dbReference type="InterPro" id="IPR038330">
    <property type="entry name" value="TspO/MBR-related_sf"/>
</dbReference>
<evidence type="ECO:0000313" key="7">
    <source>
        <dbReference type="EMBL" id="EIM24024.1"/>
    </source>
</evidence>
<feature type="transmembrane region" description="Helical" evidence="6">
    <location>
        <begin position="112"/>
        <end position="130"/>
    </location>
</feature>
<dbReference type="Gene3D" id="1.20.1260.100">
    <property type="entry name" value="TspO/MBR protein"/>
    <property type="match status" value="1"/>
</dbReference>
<comment type="similarity">
    <text evidence="2">Belongs to the TspO/BZRP family.</text>
</comment>
<proteinExistence type="inferred from homology"/>
<dbReference type="OrthoDB" id="8841220at2759"/>